<dbReference type="Pfam" id="PF17677">
    <property type="entry name" value="Glyco_hydro38C2"/>
    <property type="match status" value="1"/>
</dbReference>
<dbReference type="InterPro" id="IPR037094">
    <property type="entry name" value="Glyco_hydro_38_cen_sf"/>
</dbReference>
<dbReference type="Gene3D" id="1.20.1270.50">
    <property type="entry name" value="Glycoside hydrolase family 38, central domain"/>
    <property type="match status" value="1"/>
</dbReference>
<dbReference type="Proteomes" id="UP000198546">
    <property type="component" value="Chromosome i"/>
</dbReference>
<dbReference type="InterPro" id="IPR028995">
    <property type="entry name" value="Glyco_hydro_57/38_cen_sf"/>
</dbReference>
<dbReference type="GO" id="GO:0004559">
    <property type="term" value="F:alpha-mannosidase activity"/>
    <property type="evidence" value="ECO:0007669"/>
    <property type="project" value="InterPro"/>
</dbReference>
<keyword evidence="7" id="KW-1185">Reference proteome</keyword>
<dbReference type="FunFam" id="3.20.110.10:FF:000002">
    <property type="entry name" value="alpha-mannosidase 2C1 isoform X1"/>
    <property type="match status" value="1"/>
</dbReference>
<dbReference type="InterPro" id="IPR054723">
    <property type="entry name" value="Ams1-like_N"/>
</dbReference>
<dbReference type="GO" id="GO:0030246">
    <property type="term" value="F:carbohydrate binding"/>
    <property type="evidence" value="ECO:0007669"/>
    <property type="project" value="InterPro"/>
</dbReference>
<dbReference type="Gene3D" id="3.20.110.10">
    <property type="entry name" value="Glycoside hydrolase 38, N terminal domain"/>
    <property type="match status" value="1"/>
</dbReference>
<dbReference type="InterPro" id="IPR027291">
    <property type="entry name" value="Glyco_hydro_38_N_sf"/>
</dbReference>
<dbReference type="Pfam" id="PF01074">
    <property type="entry name" value="Glyco_hydro_38N"/>
    <property type="match status" value="1"/>
</dbReference>
<dbReference type="Pfam" id="PF07748">
    <property type="entry name" value="Glyco_hydro_38C"/>
    <property type="match status" value="1"/>
</dbReference>
<dbReference type="Pfam" id="PF22907">
    <property type="entry name" value="Ams1-like_1st"/>
    <property type="match status" value="1"/>
</dbReference>
<evidence type="ECO:0000259" key="5">
    <source>
        <dbReference type="SMART" id="SM00872"/>
    </source>
</evidence>
<evidence type="ECO:0000256" key="4">
    <source>
        <dbReference type="ARBA" id="ARBA00023295"/>
    </source>
</evidence>
<dbReference type="InterPro" id="IPR011013">
    <property type="entry name" value="Gal_mutarotase_sf_dom"/>
</dbReference>
<dbReference type="STRING" id="675864.SAMN04489747_1929"/>
<sequence>MHDQRILLEGRVRRFVNDHLVPATYRARAPLALEAWPVPDEPVPFAEAVQAGYEPIEVGAPWGRPWSTMWLHATGAVPADWRTDGGLPEGTRAELHVDLGYTGGPGFNAEGLAWRPDGTTIKGVAPDNQWLPVEDPDHIELYLEAAANPDVGSGWGFQPTALGDKATAGDQPLYQLRAFDVVLLDLEVWELVRDVWTLDGLMLTLDLDDARRSQILLALQDMVDAVDSSDVAGTAAAGRAALAGVLASPANPSAHRIAAVGHAHIDSAWLWPLRETVRKCARTFSNVADLAESDPDFVFACSSAQQLAWIEAGYPELFERIRTLVERGQFVPVGGMWVESDTNMPGGEAMARQFVAGKSFFLDRFGVETEEVWLPDSFGYSGALPQIVLASSSRWFLTQKISWNQTNVMPHHSFRWEGIDGSQVFTHFPPADTYNGSISGVELARASSQYREKGRANFSLLPFGHGDGGGGPTREMIAAAHRTASLEGSARVELTSPRAFFSEAEAEYANPPVWSGEMYLELHRGTYTSQLRTKRGNRRNEHLLREAELWASTAASGTGYVYPYEELEELWQMLLLLQFHDILPGSSIAWVHQDAERNHAAITQRAEALVAEALAALVGEGDQTLAVNAAPHARSGVPALGVSPVAAAAAEVRAEREGDGFLLANDLLSVRVDARGLVTSMVDASGREAIAPGEVGNLLQLHRDEPVAWDAWDIDEYYRRQVRDLVEVESLELETGEGWAAVVVTRRTAASTITQRLVLEADAPSLRIEHDLDWHERQKLLKLAFGLDVHADRAASETQFGHVMRPTHTNTSWEAARFETCAHRWVHVGEADWGVAVSNDSTYGHDITRRAREAGGTTTTVRLSLVRSPLYPDPQADQGRHQLVVTVRPGALVADAVEEGYRTNLPVRRVVGATPAEPLVRVSHPGIVVEAVKLAADRSGDVVVRLYESRGVRASGTIEVDGATAVQAVDLLERADAPGARPCGDLSGAVAQLELRPFQLVTLRFRR</sequence>
<dbReference type="OrthoDB" id="9772207at2"/>
<dbReference type="EMBL" id="LT629688">
    <property type="protein sequence ID" value="SDD86585.1"/>
    <property type="molecule type" value="Genomic_DNA"/>
</dbReference>
<evidence type="ECO:0000256" key="1">
    <source>
        <dbReference type="ARBA" id="ARBA00009792"/>
    </source>
</evidence>
<dbReference type="Gene3D" id="2.70.98.30">
    <property type="entry name" value="Golgi alpha-mannosidase II, domain 4"/>
    <property type="match status" value="1"/>
</dbReference>
<dbReference type="AlphaFoldDB" id="A0A1G6YAI6"/>
<dbReference type="InterPro" id="IPR011330">
    <property type="entry name" value="Glyco_hydro/deAcase_b/a-brl"/>
</dbReference>
<keyword evidence="4" id="KW-0326">Glycosidase</keyword>
<dbReference type="SUPFAM" id="SSF74650">
    <property type="entry name" value="Galactose mutarotase-like"/>
    <property type="match status" value="1"/>
</dbReference>
<gene>
    <name evidence="6" type="ORF">SAMN04489747_1929</name>
</gene>
<evidence type="ECO:0000256" key="3">
    <source>
        <dbReference type="ARBA" id="ARBA00022801"/>
    </source>
</evidence>
<accession>A0A1G6YAI6</accession>
<proteinExistence type="inferred from homology"/>
<dbReference type="InterPro" id="IPR041147">
    <property type="entry name" value="GH38_C"/>
</dbReference>
<dbReference type="GO" id="GO:0046872">
    <property type="term" value="F:metal ion binding"/>
    <property type="evidence" value="ECO:0007669"/>
    <property type="project" value="UniProtKB-KW"/>
</dbReference>
<dbReference type="GO" id="GO:0009313">
    <property type="term" value="P:oligosaccharide catabolic process"/>
    <property type="evidence" value="ECO:0007669"/>
    <property type="project" value="TreeGrafter"/>
</dbReference>
<evidence type="ECO:0000256" key="2">
    <source>
        <dbReference type="ARBA" id="ARBA00022723"/>
    </source>
</evidence>
<dbReference type="PANTHER" id="PTHR46017">
    <property type="entry name" value="ALPHA-MANNOSIDASE 2C1"/>
    <property type="match status" value="1"/>
</dbReference>
<reference evidence="6 7" key="1">
    <citation type="submission" date="2016-10" db="EMBL/GenBank/DDBJ databases">
        <authorList>
            <person name="de Groot N.N."/>
        </authorList>
    </citation>
    <scope>NUCLEOTIDE SEQUENCE [LARGE SCALE GENOMIC DNA]</scope>
    <source>
        <strain evidence="6 7">MON 2.2</strain>
    </source>
</reference>
<dbReference type="InterPro" id="IPR000602">
    <property type="entry name" value="Glyco_hydro_38_N"/>
</dbReference>
<name>A0A1G6YAI6_9ACTN</name>
<dbReference type="CDD" id="cd10789">
    <property type="entry name" value="GH38N_AMII_ER_cytosolic"/>
    <property type="match status" value="1"/>
</dbReference>
<feature type="domain" description="Glycoside hydrolase family 38 central" evidence="5">
    <location>
        <begin position="521"/>
        <end position="599"/>
    </location>
</feature>
<dbReference type="FunFam" id="1.20.1270.50:FF:000004">
    <property type="entry name" value="alpha-mannosidase 2C1 isoform X1"/>
    <property type="match status" value="1"/>
</dbReference>
<dbReference type="SMART" id="SM00872">
    <property type="entry name" value="Alpha-mann_mid"/>
    <property type="match status" value="1"/>
</dbReference>
<dbReference type="SUPFAM" id="SSF88713">
    <property type="entry name" value="Glycoside hydrolase/deacetylase"/>
    <property type="match status" value="1"/>
</dbReference>
<evidence type="ECO:0000313" key="7">
    <source>
        <dbReference type="Proteomes" id="UP000198546"/>
    </source>
</evidence>
<dbReference type="RefSeq" id="WP_090596557.1">
    <property type="nucleotide sequence ID" value="NZ_LT629688.1"/>
</dbReference>
<organism evidence="6 7">
    <name type="scientific">Auraticoccus monumenti</name>
    <dbReference type="NCBI Taxonomy" id="675864"/>
    <lineage>
        <taxon>Bacteria</taxon>
        <taxon>Bacillati</taxon>
        <taxon>Actinomycetota</taxon>
        <taxon>Actinomycetes</taxon>
        <taxon>Propionibacteriales</taxon>
        <taxon>Propionibacteriaceae</taxon>
        <taxon>Auraticoccus</taxon>
    </lineage>
</organism>
<dbReference type="InterPro" id="IPR011682">
    <property type="entry name" value="Glyco_hydro_38_C"/>
</dbReference>
<keyword evidence="2" id="KW-0479">Metal-binding</keyword>
<dbReference type="Pfam" id="PF09261">
    <property type="entry name" value="Alpha-mann_mid"/>
    <property type="match status" value="1"/>
</dbReference>
<dbReference type="SUPFAM" id="SSF88688">
    <property type="entry name" value="Families 57/38 glycoside transferase middle domain"/>
    <property type="match status" value="1"/>
</dbReference>
<dbReference type="PANTHER" id="PTHR46017:SF1">
    <property type="entry name" value="ALPHA-MANNOSIDASE 2C1"/>
    <property type="match status" value="1"/>
</dbReference>
<protein>
    <submittedName>
        <fullName evidence="6">Alpha-mannosidase</fullName>
    </submittedName>
</protein>
<keyword evidence="3" id="KW-0378">Hydrolase</keyword>
<dbReference type="GO" id="GO:0006013">
    <property type="term" value="P:mannose metabolic process"/>
    <property type="evidence" value="ECO:0007669"/>
    <property type="project" value="InterPro"/>
</dbReference>
<dbReference type="InterPro" id="IPR015341">
    <property type="entry name" value="Glyco_hydro_38_cen"/>
</dbReference>
<evidence type="ECO:0000313" key="6">
    <source>
        <dbReference type="EMBL" id="SDD86585.1"/>
    </source>
</evidence>
<comment type="similarity">
    <text evidence="1">Belongs to the glycosyl hydrolase 38 family.</text>
</comment>